<evidence type="ECO:0000313" key="2">
    <source>
        <dbReference type="Proteomes" id="UP000036681"/>
    </source>
</evidence>
<sequence length="94" mass="10279">MRALLCLIVAAVSLCGQVEAARSCPATCSPHVTLPCSFGSLDRCIENTCRDLCWRDDYRKMISCYCRGSAEGPTLRSCFCGPSTHSAKPKKILF</sequence>
<protein>
    <submittedName>
        <fullName evidence="3">DB domain-containing protein</fullName>
    </submittedName>
</protein>
<reference evidence="3" key="1">
    <citation type="submission" date="2017-02" db="UniProtKB">
        <authorList>
            <consortium name="WormBaseParasite"/>
        </authorList>
    </citation>
    <scope>IDENTIFICATION</scope>
</reference>
<name>A0A0M3I4S2_ASCLU</name>
<feature type="chain" id="PRO_5005656615" evidence="1">
    <location>
        <begin position="21"/>
        <end position="94"/>
    </location>
</feature>
<proteinExistence type="predicted"/>
<evidence type="ECO:0000313" key="3">
    <source>
        <dbReference type="WBParaSite" id="ALUE_0001182901-mRNA-1"/>
    </source>
</evidence>
<dbReference type="AlphaFoldDB" id="A0A0M3I4S2"/>
<keyword evidence="1" id="KW-0732">Signal</keyword>
<organism evidence="2 3">
    <name type="scientific">Ascaris lumbricoides</name>
    <name type="common">Giant roundworm</name>
    <dbReference type="NCBI Taxonomy" id="6252"/>
    <lineage>
        <taxon>Eukaryota</taxon>
        <taxon>Metazoa</taxon>
        <taxon>Ecdysozoa</taxon>
        <taxon>Nematoda</taxon>
        <taxon>Chromadorea</taxon>
        <taxon>Rhabditida</taxon>
        <taxon>Spirurina</taxon>
        <taxon>Ascaridomorpha</taxon>
        <taxon>Ascaridoidea</taxon>
        <taxon>Ascarididae</taxon>
        <taxon>Ascaris</taxon>
    </lineage>
</organism>
<feature type="signal peptide" evidence="1">
    <location>
        <begin position="1"/>
        <end position="20"/>
    </location>
</feature>
<dbReference type="WBParaSite" id="ALUE_0001182901-mRNA-1">
    <property type="protein sequence ID" value="ALUE_0001182901-mRNA-1"/>
    <property type="gene ID" value="ALUE_0001182901"/>
</dbReference>
<evidence type="ECO:0000256" key="1">
    <source>
        <dbReference type="SAM" id="SignalP"/>
    </source>
</evidence>
<dbReference type="Proteomes" id="UP000036681">
    <property type="component" value="Unplaced"/>
</dbReference>
<accession>A0A0M3I4S2</accession>
<keyword evidence="2" id="KW-1185">Reference proteome</keyword>